<dbReference type="GO" id="GO:0016616">
    <property type="term" value="F:oxidoreductase activity, acting on the CH-OH group of donors, NAD or NADP as acceptor"/>
    <property type="evidence" value="ECO:0007669"/>
    <property type="project" value="InterPro"/>
</dbReference>
<evidence type="ECO:0000313" key="6">
    <source>
        <dbReference type="Proteomes" id="UP001385951"/>
    </source>
</evidence>
<evidence type="ECO:0000256" key="1">
    <source>
        <dbReference type="ARBA" id="ARBA00009219"/>
    </source>
</evidence>
<sequence>MDVYNETKTKAEELVLKANGQKGLLTVALRPAGIFGPGDRALVSAYREVYETNRCHFQVGDNQNLFDFTYVTNVAQAHLLAADKLNDEPPSEDELKRRREYIESTTLSPLPTTMGHNVTSTTKSIDTRSSDDQFSQRALEQGDAPLTIAGQVFFISNGEPLPFWDIPRFFWSRLDQLTGQKKLERRRIVLSRSVGMVLAWFSEWWCWLVGKEPTFTRFRISFSCVNRWHNIDKARLLLGYEPTVGMKEGLQRMWDWYVAEQNPAST</sequence>
<dbReference type="InterPro" id="IPR050177">
    <property type="entry name" value="Lipid_A_modif_metabolic_enz"/>
</dbReference>
<dbReference type="Proteomes" id="UP001385951">
    <property type="component" value="Unassembled WGS sequence"/>
</dbReference>
<dbReference type="SUPFAM" id="SSF51735">
    <property type="entry name" value="NAD(P)-binding Rossmann-fold domains"/>
    <property type="match status" value="1"/>
</dbReference>
<dbReference type="PANTHER" id="PTHR43245">
    <property type="entry name" value="BIFUNCTIONAL POLYMYXIN RESISTANCE PROTEIN ARNA"/>
    <property type="match status" value="1"/>
</dbReference>
<comment type="caution">
    <text evidence="5">The sequence shown here is derived from an EMBL/GenBank/DDBJ whole genome shotgun (WGS) entry which is preliminary data.</text>
</comment>
<comment type="similarity">
    <text evidence="1">Belongs to the 3-beta-HSD family.</text>
</comment>
<evidence type="ECO:0000256" key="2">
    <source>
        <dbReference type="ARBA" id="ARBA00023002"/>
    </source>
</evidence>
<feature type="domain" description="3-beta hydroxysteroid dehydrogenase/isomerase" evidence="4">
    <location>
        <begin position="1"/>
        <end position="90"/>
    </location>
</feature>
<dbReference type="PANTHER" id="PTHR43245:SF51">
    <property type="entry name" value="SHORT CHAIN DEHYDROGENASE_REDUCTASE FAMILY 42E, MEMBER 2"/>
    <property type="match status" value="1"/>
</dbReference>
<keyword evidence="6" id="KW-1185">Reference proteome</keyword>
<dbReference type="GO" id="GO:0006694">
    <property type="term" value="P:steroid biosynthetic process"/>
    <property type="evidence" value="ECO:0007669"/>
    <property type="project" value="InterPro"/>
</dbReference>
<evidence type="ECO:0000259" key="4">
    <source>
        <dbReference type="Pfam" id="PF01073"/>
    </source>
</evidence>
<dbReference type="Gene3D" id="3.40.50.720">
    <property type="entry name" value="NAD(P)-binding Rossmann-like Domain"/>
    <property type="match status" value="2"/>
</dbReference>
<dbReference type="EMBL" id="JASBNA010000005">
    <property type="protein sequence ID" value="KAK7691955.1"/>
    <property type="molecule type" value="Genomic_DNA"/>
</dbReference>
<name>A0AAW0GLI1_9APHY</name>
<dbReference type="AlphaFoldDB" id="A0AAW0GLI1"/>
<dbReference type="Pfam" id="PF01073">
    <property type="entry name" value="3Beta_HSD"/>
    <property type="match status" value="1"/>
</dbReference>
<dbReference type="InterPro" id="IPR036291">
    <property type="entry name" value="NAD(P)-bd_dom_sf"/>
</dbReference>
<feature type="region of interest" description="Disordered" evidence="3">
    <location>
        <begin position="112"/>
        <end position="131"/>
    </location>
</feature>
<reference evidence="5 6" key="1">
    <citation type="submission" date="2022-09" db="EMBL/GenBank/DDBJ databases">
        <authorList>
            <person name="Palmer J.M."/>
        </authorList>
    </citation>
    <scope>NUCLEOTIDE SEQUENCE [LARGE SCALE GENOMIC DNA]</scope>
    <source>
        <strain evidence="5 6">DSM 7382</strain>
    </source>
</reference>
<keyword evidence="2" id="KW-0560">Oxidoreductase</keyword>
<protein>
    <recommendedName>
        <fullName evidence="4">3-beta hydroxysteroid dehydrogenase/isomerase domain-containing protein</fullName>
    </recommendedName>
</protein>
<proteinExistence type="inferred from homology"/>
<gene>
    <name evidence="5" type="ORF">QCA50_005360</name>
</gene>
<dbReference type="InterPro" id="IPR002225">
    <property type="entry name" value="3Beta_OHSteriod_DH/Estase"/>
</dbReference>
<accession>A0AAW0GLI1</accession>
<organism evidence="5 6">
    <name type="scientific">Cerrena zonata</name>
    <dbReference type="NCBI Taxonomy" id="2478898"/>
    <lineage>
        <taxon>Eukaryota</taxon>
        <taxon>Fungi</taxon>
        <taxon>Dikarya</taxon>
        <taxon>Basidiomycota</taxon>
        <taxon>Agaricomycotina</taxon>
        <taxon>Agaricomycetes</taxon>
        <taxon>Polyporales</taxon>
        <taxon>Cerrenaceae</taxon>
        <taxon>Cerrena</taxon>
    </lineage>
</organism>
<evidence type="ECO:0000256" key="3">
    <source>
        <dbReference type="SAM" id="MobiDB-lite"/>
    </source>
</evidence>
<evidence type="ECO:0000313" key="5">
    <source>
        <dbReference type="EMBL" id="KAK7691955.1"/>
    </source>
</evidence>
<feature type="compositionally biased region" description="Polar residues" evidence="3">
    <location>
        <begin position="112"/>
        <end position="124"/>
    </location>
</feature>